<dbReference type="EMBL" id="JAVRJZ010000018">
    <property type="protein sequence ID" value="KAK2708330.1"/>
    <property type="molecule type" value="Genomic_DNA"/>
</dbReference>
<keyword evidence="4" id="KW-1185">Reference proteome</keyword>
<feature type="compositionally biased region" description="Low complexity" evidence="1">
    <location>
        <begin position="1"/>
        <end position="24"/>
    </location>
</feature>
<dbReference type="Gene3D" id="2.60.40.10">
    <property type="entry name" value="Immunoglobulins"/>
    <property type="match status" value="1"/>
</dbReference>
<feature type="region of interest" description="Disordered" evidence="1">
    <location>
        <begin position="231"/>
        <end position="262"/>
    </location>
</feature>
<dbReference type="PANTHER" id="PTHR47633">
    <property type="entry name" value="IMMUNOGLOBULIN"/>
    <property type="match status" value="1"/>
</dbReference>
<evidence type="ECO:0000313" key="4">
    <source>
        <dbReference type="Proteomes" id="UP001187531"/>
    </source>
</evidence>
<evidence type="ECO:0000256" key="1">
    <source>
        <dbReference type="SAM" id="MobiDB-lite"/>
    </source>
</evidence>
<evidence type="ECO:0000313" key="3">
    <source>
        <dbReference type="EMBL" id="KAK2708330.1"/>
    </source>
</evidence>
<comment type="caution">
    <text evidence="3">The sequence shown here is derived from an EMBL/GenBank/DDBJ whole genome shotgun (WGS) entry which is preliminary data.</text>
</comment>
<name>A0AA88L566_ARTSF</name>
<sequence length="283" mass="31785">MQRNQGLVPVGGTTQQQQTLMSQQRNVEQRSTSSSTTIRESHTRASETHVSQQSFASQQQSTITSQRVQGMLVQPQQQTQHMIMGQRLEGLPPVFEQIFRNARFAQGGNALFEGKVKGNPTPEVSWTRQGQSISDSNKYQMKYESQTGKVSLLISLIGPGDEGLKSSGTYVRTHYEKNLERNAAGRIDQQSVVSSEPYYANGNFIEEDFKVDTFEYRLLREVEFREQVTRLRPGDAREETEEIEQMPGPITAPTITQKPRNSKVLEGSDGIFTVKISGNPNPK</sequence>
<evidence type="ECO:0000259" key="2">
    <source>
        <dbReference type="Pfam" id="PF07679"/>
    </source>
</evidence>
<feature type="compositionally biased region" description="Low complexity" evidence="1">
    <location>
        <begin position="51"/>
        <end position="63"/>
    </location>
</feature>
<accession>A0AA88L566</accession>
<dbReference type="AlphaFoldDB" id="A0AA88L566"/>
<organism evidence="3 4">
    <name type="scientific">Artemia franciscana</name>
    <name type="common">Brine shrimp</name>
    <name type="synonym">Artemia sanfranciscana</name>
    <dbReference type="NCBI Taxonomy" id="6661"/>
    <lineage>
        <taxon>Eukaryota</taxon>
        <taxon>Metazoa</taxon>
        <taxon>Ecdysozoa</taxon>
        <taxon>Arthropoda</taxon>
        <taxon>Crustacea</taxon>
        <taxon>Branchiopoda</taxon>
        <taxon>Anostraca</taxon>
        <taxon>Artemiidae</taxon>
        <taxon>Artemia</taxon>
    </lineage>
</organism>
<dbReference type="Pfam" id="PF07679">
    <property type="entry name" value="I-set"/>
    <property type="match status" value="1"/>
</dbReference>
<protein>
    <recommendedName>
        <fullName evidence="2">Immunoglobulin I-set domain-containing protein</fullName>
    </recommendedName>
</protein>
<proteinExistence type="predicted"/>
<reference evidence="3" key="1">
    <citation type="submission" date="2023-07" db="EMBL/GenBank/DDBJ databases">
        <title>Chromosome-level genome assembly of Artemia franciscana.</title>
        <authorList>
            <person name="Jo E."/>
        </authorList>
    </citation>
    <scope>NUCLEOTIDE SEQUENCE</scope>
    <source>
        <tissue evidence="3">Whole body</tissue>
    </source>
</reference>
<dbReference type="Proteomes" id="UP001187531">
    <property type="component" value="Unassembled WGS sequence"/>
</dbReference>
<feature type="region of interest" description="Disordered" evidence="1">
    <location>
        <begin position="1"/>
        <end position="63"/>
    </location>
</feature>
<dbReference type="InterPro" id="IPR013783">
    <property type="entry name" value="Ig-like_fold"/>
</dbReference>
<dbReference type="PANTHER" id="PTHR47633:SF4">
    <property type="entry name" value="MYOPALLADIN ISOFORM X1"/>
    <property type="match status" value="1"/>
</dbReference>
<dbReference type="InterPro" id="IPR013098">
    <property type="entry name" value="Ig_I-set"/>
</dbReference>
<dbReference type="SUPFAM" id="SSF48726">
    <property type="entry name" value="Immunoglobulin"/>
    <property type="match status" value="1"/>
</dbReference>
<gene>
    <name evidence="3" type="ORF">QYM36_014067</name>
</gene>
<dbReference type="InterPro" id="IPR036179">
    <property type="entry name" value="Ig-like_dom_sf"/>
</dbReference>
<feature type="domain" description="Immunoglobulin I-set" evidence="2">
    <location>
        <begin position="93"/>
        <end position="163"/>
    </location>
</feature>